<organism evidence="2 3">
    <name type="scientific">Vibrio aestuarianus</name>
    <dbReference type="NCBI Taxonomy" id="28171"/>
    <lineage>
        <taxon>Bacteria</taxon>
        <taxon>Pseudomonadati</taxon>
        <taxon>Pseudomonadota</taxon>
        <taxon>Gammaproteobacteria</taxon>
        <taxon>Vibrionales</taxon>
        <taxon>Vibrionaceae</taxon>
        <taxon>Vibrio</taxon>
    </lineage>
</organism>
<dbReference type="InterPro" id="IPR029044">
    <property type="entry name" value="Nucleotide-diphossugar_trans"/>
</dbReference>
<dbReference type="SUPFAM" id="SSF53448">
    <property type="entry name" value="Nucleotide-diphospho-sugar transferases"/>
    <property type="match status" value="1"/>
</dbReference>
<dbReference type="Pfam" id="PF00535">
    <property type="entry name" value="Glycos_transf_2"/>
    <property type="match status" value="1"/>
</dbReference>
<evidence type="ECO:0000313" key="3">
    <source>
        <dbReference type="Proteomes" id="UP001241226"/>
    </source>
</evidence>
<dbReference type="PANTHER" id="PTHR22916:SF3">
    <property type="entry name" value="UDP-GLCNAC:BETAGAL BETA-1,3-N-ACETYLGLUCOSAMINYLTRANSFERASE-LIKE PROTEIN 1"/>
    <property type="match status" value="1"/>
</dbReference>
<feature type="domain" description="Glycosyltransferase 2-like" evidence="1">
    <location>
        <begin position="11"/>
        <end position="132"/>
    </location>
</feature>
<sequence length="312" mass="35486">MLNKSSSKIAVLLAAYNGEKYIADQLDSIIEQRNISLAVIISVDKCNDNTLSIVNRYASNHPELFTILPYGKTYGSAGKNFIRLLCDVDLTPYQYVSFADQDDIWFPDKLSRAVAEMQDKNADGYSSNVTAFWESGKTKLVNKSFSQTPFDFLFESPGPGCTFLFSNALAKSMQAHLLSQSNKLDSIWLHDWYCYSYARFNGFCWYIDPIPSMYYRQHSSNEVGANFGWKSFVKRLGVILTGDGFDKVSKQAAFIGQEASLPIKLLNNKNRISMLRLLIISWQCRRQPLHKVMMSMACLIFFIKGFPSKGRY</sequence>
<protein>
    <submittedName>
        <fullName evidence="2">Glycosyltransferase</fullName>
        <ecNumber evidence="2">2.4.-.-</ecNumber>
    </submittedName>
</protein>
<accession>A0ABD7YK30</accession>
<dbReference type="Gene3D" id="3.90.550.10">
    <property type="entry name" value="Spore Coat Polysaccharide Biosynthesis Protein SpsA, Chain A"/>
    <property type="match status" value="1"/>
</dbReference>
<dbReference type="InterPro" id="IPR001173">
    <property type="entry name" value="Glyco_trans_2-like"/>
</dbReference>
<proteinExistence type="predicted"/>
<evidence type="ECO:0000313" key="2">
    <source>
        <dbReference type="EMBL" id="WGK85201.1"/>
    </source>
</evidence>
<dbReference type="EMBL" id="CP118711">
    <property type="protein sequence ID" value="WGK85201.1"/>
    <property type="molecule type" value="Genomic_DNA"/>
</dbReference>
<dbReference type="PANTHER" id="PTHR22916">
    <property type="entry name" value="GLYCOSYLTRANSFERASE"/>
    <property type="match status" value="1"/>
</dbReference>
<dbReference type="AlphaFoldDB" id="A0ABD7YK30"/>
<name>A0ABD7YK30_9VIBR</name>
<dbReference type="Proteomes" id="UP001241226">
    <property type="component" value="Chromosome 1"/>
</dbReference>
<dbReference type="GO" id="GO:0016758">
    <property type="term" value="F:hexosyltransferase activity"/>
    <property type="evidence" value="ECO:0007669"/>
    <property type="project" value="UniProtKB-ARBA"/>
</dbReference>
<dbReference type="RefSeq" id="WP_261927547.1">
    <property type="nucleotide sequence ID" value="NZ_CALYLG010000365.1"/>
</dbReference>
<dbReference type="EC" id="2.4.-.-" evidence="2"/>
<gene>
    <name evidence="2" type="ORF">PYE67_12625</name>
</gene>
<evidence type="ECO:0000259" key="1">
    <source>
        <dbReference type="Pfam" id="PF00535"/>
    </source>
</evidence>
<keyword evidence="2" id="KW-0328">Glycosyltransferase</keyword>
<keyword evidence="2" id="KW-0808">Transferase</keyword>
<reference evidence="2 3" key="1">
    <citation type="submission" date="2022-02" db="EMBL/GenBank/DDBJ databases">
        <title>Emergence and expansion in Europe of a Vibrio aestuarianus clonal complex pathogenic for oysters.</title>
        <authorList>
            <person name="Mesnil A."/>
            <person name="Travers M.-A."/>
        </authorList>
    </citation>
    <scope>NUCLEOTIDE SEQUENCE [LARGE SCALE GENOMIC DNA]</scope>
    <source>
        <strain evidence="2 3">U17</strain>
    </source>
</reference>